<sequence length="817" mass="87460">MDKKIGKSVVATGIAATTIISGALSHQVKADELVESTATKPKATAVTEKPITTADVAEAKEKADAAKKNVNQQQEQTKKAEADLEEAKAAVSEAQEKVATATENEKAATEENISQAETSVKKAEEEVTAKSETVKEAETAVQEASQAVKDQENTIAGQQSLVDVAESELNKAKEPVHAETAAVETAKNQENQAQTAVEHAKNELAKADQAANVAPQNQAEIQNKINQTQAKLEQTKQLITATNTELVHEQKNASTAPVDLRNTTYSQFLENLRDNSNNEAVRNAAADALALYKRGQNEFNITVGSDPSSPASLENNLQALELVKAINAYRRNAGLPELLVDPYANVASQIQTLYFEKANWHMGKLIGNENVAISFNPQGAVNFWHSEKALYQKIAAQYGLPTDERQLDANDIYMKVGPNVFAQIGHYVQMMDNKANAISAAYDTHPNQFGTPHGTSEVGFHNVRNFNQRVNNGTLLTVEAMEKLLRSGGSRGAASSANVTALKNRLAELQAQKVSQESSLNLLNNQLTDSYQAQKDRAAAVVKAKQNLEAAEKALALTQQNLSDKKAALKSATARIASAISPYQAKLQKAQATLEEAKNQLAALKTAEENKNKALEAAKAELVAAQNRVAAAQKKVADLKTAPQQLEKAKQDLVAAEADLKAKQAVAETENAKLVDLQTVYNELLANYNYLLDLLPKEERQALVSAATTTYQANGGLNFAAAGAGSQTVLTSNANSASQYEKDASVETLANVATQAQPKTDNNTNATSTPATPKASPSQSVVLPNTGTEAEQLAFLGMTLGAALLAGAVKHRRRKTL</sequence>
<name>A0A139N112_STRCR</name>
<feature type="coiled-coil region" evidence="1">
    <location>
        <begin position="499"/>
        <end position="666"/>
    </location>
</feature>
<dbReference type="STRING" id="45634.SCRDD08_01121"/>
<proteinExistence type="predicted"/>
<protein>
    <recommendedName>
        <fullName evidence="3">SCP domain-containing protein</fullName>
    </recommendedName>
</protein>
<evidence type="ECO:0000313" key="5">
    <source>
        <dbReference type="Proteomes" id="UP000070377"/>
    </source>
</evidence>
<gene>
    <name evidence="4" type="ORF">SCRDD08_01121</name>
</gene>
<dbReference type="InterPro" id="IPR014044">
    <property type="entry name" value="CAP_dom"/>
</dbReference>
<keyword evidence="1" id="KW-0175">Coiled coil</keyword>
<dbReference type="InterPro" id="IPR035940">
    <property type="entry name" value="CAP_sf"/>
</dbReference>
<dbReference type="PATRIC" id="fig|45634.12.peg.1171"/>
<accession>A0A139N112</accession>
<feature type="region of interest" description="Disordered" evidence="2">
    <location>
        <begin position="60"/>
        <end position="146"/>
    </location>
</feature>
<dbReference type="AlphaFoldDB" id="A0A139N112"/>
<dbReference type="RefSeq" id="WP_061422773.1">
    <property type="nucleotide sequence ID" value="NZ_KQ969062.1"/>
</dbReference>
<feature type="compositionally biased region" description="Basic and acidic residues" evidence="2">
    <location>
        <begin position="119"/>
        <end position="138"/>
    </location>
</feature>
<comment type="caution">
    <text evidence="4">The sequence shown here is derived from an EMBL/GenBank/DDBJ whole genome shotgun (WGS) entry which is preliminary data.</text>
</comment>
<evidence type="ECO:0000259" key="3">
    <source>
        <dbReference type="Pfam" id="PF00188"/>
    </source>
</evidence>
<dbReference type="PANTHER" id="PTHR43941">
    <property type="entry name" value="STRUCTURAL MAINTENANCE OF CHROMOSOMES PROTEIN 2"/>
    <property type="match status" value="1"/>
</dbReference>
<dbReference type="PANTHER" id="PTHR43941:SF1">
    <property type="entry name" value="STRUCTURAL MAINTENANCE OF CHROMOSOMES PROTEIN 2"/>
    <property type="match status" value="1"/>
</dbReference>
<dbReference type="Pfam" id="PF00188">
    <property type="entry name" value="CAP"/>
    <property type="match status" value="1"/>
</dbReference>
<feature type="region of interest" description="Disordered" evidence="2">
    <location>
        <begin position="753"/>
        <end position="782"/>
    </location>
</feature>
<organism evidence="4 5">
    <name type="scientific">Streptococcus cristatus</name>
    <dbReference type="NCBI Taxonomy" id="45634"/>
    <lineage>
        <taxon>Bacteria</taxon>
        <taxon>Bacillati</taxon>
        <taxon>Bacillota</taxon>
        <taxon>Bacilli</taxon>
        <taxon>Lactobacillales</taxon>
        <taxon>Streptococcaceae</taxon>
        <taxon>Streptococcus</taxon>
    </lineage>
</organism>
<dbReference type="Proteomes" id="UP000070377">
    <property type="component" value="Unassembled WGS sequence"/>
</dbReference>
<dbReference type="NCBIfam" id="TIGR01167">
    <property type="entry name" value="LPXTG_anchor"/>
    <property type="match status" value="1"/>
</dbReference>
<feature type="domain" description="SCP" evidence="3">
    <location>
        <begin position="324"/>
        <end position="448"/>
    </location>
</feature>
<dbReference type="SUPFAM" id="SSF55797">
    <property type="entry name" value="PR-1-like"/>
    <property type="match status" value="1"/>
</dbReference>
<feature type="compositionally biased region" description="Basic and acidic residues" evidence="2">
    <location>
        <begin position="76"/>
        <end position="88"/>
    </location>
</feature>
<evidence type="ECO:0000256" key="1">
    <source>
        <dbReference type="SAM" id="Coils"/>
    </source>
</evidence>
<evidence type="ECO:0000313" key="4">
    <source>
        <dbReference type="EMBL" id="KXT69718.1"/>
    </source>
</evidence>
<dbReference type="SUPFAM" id="SSF57997">
    <property type="entry name" value="Tropomyosin"/>
    <property type="match status" value="1"/>
</dbReference>
<reference evidence="4 5" key="1">
    <citation type="submission" date="2016-01" db="EMBL/GenBank/DDBJ databases">
        <title>Highly variable Streptococcus oralis are common among viridans streptococci isolated from primates.</title>
        <authorList>
            <person name="Denapaite D."/>
            <person name="Rieger M."/>
            <person name="Koendgen S."/>
            <person name="Brueckner R."/>
            <person name="Ochigava I."/>
            <person name="Kappeler P."/>
            <person name="Maetz-Rensing K."/>
            <person name="Leendertz F."/>
            <person name="Hakenbeck R."/>
        </authorList>
    </citation>
    <scope>NUCLEOTIDE SEQUENCE [LARGE SCALE GENOMIC DNA]</scope>
    <source>
        <strain evidence="4 5">DD08</strain>
    </source>
</reference>
<evidence type="ECO:0000256" key="2">
    <source>
        <dbReference type="SAM" id="MobiDB-lite"/>
    </source>
</evidence>
<feature type="compositionally biased region" description="Low complexity" evidence="2">
    <location>
        <begin position="762"/>
        <end position="778"/>
    </location>
</feature>
<dbReference type="Gene3D" id="3.40.33.10">
    <property type="entry name" value="CAP"/>
    <property type="match status" value="1"/>
</dbReference>
<feature type="coiled-coil region" evidence="1">
    <location>
        <begin position="183"/>
        <end position="245"/>
    </location>
</feature>
<dbReference type="EMBL" id="LQRD01000041">
    <property type="protein sequence ID" value="KXT69718.1"/>
    <property type="molecule type" value="Genomic_DNA"/>
</dbReference>